<proteinExistence type="predicted"/>
<protein>
    <submittedName>
        <fullName evidence="2">Uncharacterized protein</fullName>
    </submittedName>
</protein>
<feature type="transmembrane region" description="Helical" evidence="1">
    <location>
        <begin position="90"/>
        <end position="109"/>
    </location>
</feature>
<keyword evidence="1" id="KW-0812">Transmembrane</keyword>
<evidence type="ECO:0000256" key="1">
    <source>
        <dbReference type="SAM" id="Phobius"/>
    </source>
</evidence>
<organism evidence="2">
    <name type="scientific">uncultured Caudovirales phage</name>
    <dbReference type="NCBI Taxonomy" id="2100421"/>
    <lineage>
        <taxon>Viruses</taxon>
        <taxon>Duplodnaviria</taxon>
        <taxon>Heunggongvirae</taxon>
        <taxon>Uroviricota</taxon>
        <taxon>Caudoviricetes</taxon>
        <taxon>Peduoviridae</taxon>
        <taxon>Maltschvirus</taxon>
        <taxon>Maltschvirus maltsch</taxon>
    </lineage>
</organism>
<keyword evidence="1" id="KW-0472">Membrane</keyword>
<accession>A0A6J5NSV3</accession>
<feature type="transmembrane region" description="Helical" evidence="1">
    <location>
        <begin position="57"/>
        <end position="78"/>
    </location>
</feature>
<feature type="transmembrane region" description="Helical" evidence="1">
    <location>
        <begin position="27"/>
        <end position="45"/>
    </location>
</feature>
<evidence type="ECO:0000313" key="2">
    <source>
        <dbReference type="EMBL" id="CAB4160185.1"/>
    </source>
</evidence>
<gene>
    <name evidence="2" type="ORF">UFOVP724_103</name>
</gene>
<reference evidence="2" key="1">
    <citation type="submission" date="2020-04" db="EMBL/GenBank/DDBJ databases">
        <authorList>
            <person name="Chiriac C."/>
            <person name="Salcher M."/>
            <person name="Ghai R."/>
            <person name="Kavagutti S V."/>
        </authorList>
    </citation>
    <scope>NUCLEOTIDE SEQUENCE</scope>
</reference>
<name>A0A6J5NSV3_9CAUD</name>
<keyword evidence="1" id="KW-1133">Transmembrane helix</keyword>
<sequence>MNEEQDLIECFIEKLPENPSDKKEMPFFKMIMISFTLSFLGDMTGSFDHYAVTHDWIITQIFSGLVTSAIWTTNGILLMGMDTTKERIKFSICNALGYTTGSTVMLLYIKPLFA</sequence>
<dbReference type="EMBL" id="LR796696">
    <property type="protein sequence ID" value="CAB4160185.1"/>
    <property type="molecule type" value="Genomic_DNA"/>
</dbReference>